<evidence type="ECO:0000256" key="6">
    <source>
        <dbReference type="ARBA" id="ARBA00023242"/>
    </source>
</evidence>
<evidence type="ECO:0000256" key="7">
    <source>
        <dbReference type="PROSITE-ProRule" id="PRU00042"/>
    </source>
</evidence>
<evidence type="ECO:0000256" key="4">
    <source>
        <dbReference type="ARBA" id="ARBA00022771"/>
    </source>
</evidence>
<evidence type="ECO:0000313" key="9">
    <source>
        <dbReference type="EMBL" id="GMR52205.1"/>
    </source>
</evidence>
<feature type="non-terminal residue" evidence="9">
    <location>
        <position position="1"/>
    </location>
</feature>
<dbReference type="GO" id="GO:0008270">
    <property type="term" value="F:zinc ion binding"/>
    <property type="evidence" value="ECO:0007669"/>
    <property type="project" value="UniProtKB-KW"/>
</dbReference>
<dbReference type="GO" id="GO:0005634">
    <property type="term" value="C:nucleus"/>
    <property type="evidence" value="ECO:0007669"/>
    <property type="project" value="UniProtKB-SubCell"/>
</dbReference>
<keyword evidence="3" id="KW-0677">Repeat</keyword>
<dbReference type="Gene3D" id="3.30.160.60">
    <property type="entry name" value="Classic Zinc Finger"/>
    <property type="match status" value="3"/>
</dbReference>
<dbReference type="Proteomes" id="UP001328107">
    <property type="component" value="Unassembled WGS sequence"/>
</dbReference>
<comment type="caution">
    <text evidence="9">The sequence shown here is derived from an EMBL/GenBank/DDBJ whole genome shotgun (WGS) entry which is preliminary data.</text>
</comment>
<evidence type="ECO:0000256" key="2">
    <source>
        <dbReference type="ARBA" id="ARBA00022723"/>
    </source>
</evidence>
<keyword evidence="10" id="KW-1185">Reference proteome</keyword>
<organism evidence="9 10">
    <name type="scientific">Pristionchus mayeri</name>
    <dbReference type="NCBI Taxonomy" id="1317129"/>
    <lineage>
        <taxon>Eukaryota</taxon>
        <taxon>Metazoa</taxon>
        <taxon>Ecdysozoa</taxon>
        <taxon>Nematoda</taxon>
        <taxon>Chromadorea</taxon>
        <taxon>Rhabditida</taxon>
        <taxon>Rhabditina</taxon>
        <taxon>Diplogasteromorpha</taxon>
        <taxon>Diplogasteroidea</taxon>
        <taxon>Neodiplogasteridae</taxon>
        <taxon>Pristionchus</taxon>
    </lineage>
</organism>
<dbReference type="GO" id="GO:0000981">
    <property type="term" value="F:DNA-binding transcription factor activity, RNA polymerase II-specific"/>
    <property type="evidence" value="ECO:0007669"/>
    <property type="project" value="TreeGrafter"/>
</dbReference>
<dbReference type="SMART" id="SM00355">
    <property type="entry name" value="ZnF_C2H2"/>
    <property type="match status" value="4"/>
</dbReference>
<dbReference type="Pfam" id="PF13894">
    <property type="entry name" value="zf-C2H2_4"/>
    <property type="match status" value="1"/>
</dbReference>
<keyword evidence="2" id="KW-0479">Metal-binding</keyword>
<evidence type="ECO:0000256" key="5">
    <source>
        <dbReference type="ARBA" id="ARBA00022833"/>
    </source>
</evidence>
<comment type="subcellular location">
    <subcellularLocation>
        <location evidence="1">Nucleus</location>
    </subcellularLocation>
</comment>
<feature type="domain" description="C2H2-type" evidence="8">
    <location>
        <begin position="14"/>
        <end position="41"/>
    </location>
</feature>
<dbReference type="SUPFAM" id="SSF57667">
    <property type="entry name" value="beta-beta-alpha zinc fingers"/>
    <property type="match status" value="2"/>
</dbReference>
<gene>
    <name evidence="9" type="ORF">PMAYCL1PPCAC_22400</name>
</gene>
<feature type="non-terminal residue" evidence="9">
    <location>
        <position position="163"/>
    </location>
</feature>
<keyword evidence="4 7" id="KW-0863">Zinc-finger</keyword>
<accession>A0AAN5CXE1</accession>
<dbReference type="PROSITE" id="PS50157">
    <property type="entry name" value="ZINC_FINGER_C2H2_2"/>
    <property type="match status" value="2"/>
</dbReference>
<dbReference type="GO" id="GO:0000122">
    <property type="term" value="P:negative regulation of transcription by RNA polymerase II"/>
    <property type="evidence" value="ECO:0007669"/>
    <property type="project" value="UniProtKB-ARBA"/>
</dbReference>
<proteinExistence type="predicted"/>
<dbReference type="FunFam" id="3.30.160.60:FF:000446">
    <property type="entry name" value="Zinc finger protein"/>
    <property type="match status" value="1"/>
</dbReference>
<dbReference type="PROSITE" id="PS00028">
    <property type="entry name" value="ZINC_FINGER_C2H2_1"/>
    <property type="match status" value="1"/>
</dbReference>
<dbReference type="AlphaFoldDB" id="A0AAN5CXE1"/>
<keyword evidence="6" id="KW-0539">Nucleus</keyword>
<sequence>FMLKKNVKPVDKSFVCPKCDMKLLSQTNLNRHMKTHSNSRRYKCSSCEESFRNSSDRNRHVYRVHHMQVICSPSATSRPVDQVNPMGLTISSNGEVYFPCHYCDRKCPSNGARSSHIRHIHKMQPYACRTCGLDFYGRAGLRDHLLKNKKHQALGLDTMSAKD</sequence>
<evidence type="ECO:0000256" key="3">
    <source>
        <dbReference type="ARBA" id="ARBA00022737"/>
    </source>
</evidence>
<feature type="domain" description="C2H2-type" evidence="8">
    <location>
        <begin position="42"/>
        <end position="65"/>
    </location>
</feature>
<name>A0AAN5CXE1_9BILA</name>
<evidence type="ECO:0000259" key="8">
    <source>
        <dbReference type="PROSITE" id="PS50157"/>
    </source>
</evidence>
<dbReference type="PANTHER" id="PTHR24394:SF44">
    <property type="entry name" value="ZINC FINGER PROTEIN 271-LIKE"/>
    <property type="match status" value="1"/>
</dbReference>
<dbReference type="InterPro" id="IPR036236">
    <property type="entry name" value="Znf_C2H2_sf"/>
</dbReference>
<dbReference type="InterPro" id="IPR013087">
    <property type="entry name" value="Znf_C2H2_type"/>
</dbReference>
<protein>
    <recommendedName>
        <fullName evidence="8">C2H2-type domain-containing protein</fullName>
    </recommendedName>
</protein>
<evidence type="ECO:0000313" key="10">
    <source>
        <dbReference type="Proteomes" id="UP001328107"/>
    </source>
</evidence>
<keyword evidence="5" id="KW-0862">Zinc</keyword>
<dbReference type="Pfam" id="PF00096">
    <property type="entry name" value="zf-C2H2"/>
    <property type="match status" value="1"/>
</dbReference>
<dbReference type="EMBL" id="BTRK01000005">
    <property type="protein sequence ID" value="GMR52205.1"/>
    <property type="molecule type" value="Genomic_DNA"/>
</dbReference>
<dbReference type="PANTHER" id="PTHR24394">
    <property type="entry name" value="ZINC FINGER PROTEIN"/>
    <property type="match status" value="1"/>
</dbReference>
<evidence type="ECO:0000256" key="1">
    <source>
        <dbReference type="ARBA" id="ARBA00004123"/>
    </source>
</evidence>
<reference evidence="10" key="1">
    <citation type="submission" date="2022-10" db="EMBL/GenBank/DDBJ databases">
        <title>Genome assembly of Pristionchus species.</title>
        <authorList>
            <person name="Yoshida K."/>
            <person name="Sommer R.J."/>
        </authorList>
    </citation>
    <scope>NUCLEOTIDE SEQUENCE [LARGE SCALE GENOMIC DNA]</scope>
    <source>
        <strain evidence="10">RS5460</strain>
    </source>
</reference>